<protein>
    <submittedName>
        <fullName evidence="1">Uncharacterized protein</fullName>
    </submittedName>
</protein>
<keyword evidence="2" id="KW-1185">Reference proteome</keyword>
<organism evidence="1 2">
    <name type="scientific">Phytophthora megakarya</name>
    <dbReference type="NCBI Taxonomy" id="4795"/>
    <lineage>
        <taxon>Eukaryota</taxon>
        <taxon>Sar</taxon>
        <taxon>Stramenopiles</taxon>
        <taxon>Oomycota</taxon>
        <taxon>Peronosporomycetes</taxon>
        <taxon>Peronosporales</taxon>
        <taxon>Peronosporaceae</taxon>
        <taxon>Phytophthora</taxon>
    </lineage>
</organism>
<evidence type="ECO:0000313" key="1">
    <source>
        <dbReference type="EMBL" id="OWZ20803.1"/>
    </source>
</evidence>
<accession>A0A225WSY7</accession>
<dbReference type="AlphaFoldDB" id="A0A225WSY7"/>
<sequence length="89" mass="10041">MNSLSSRLRCHYPREVSEEEARHGVGTYVGSCVSRIARADPLSIVPTPIAAIFKSPRLRVASISYLTRSYYKNSPQKRMRCGCVMDSQF</sequence>
<evidence type="ECO:0000313" key="2">
    <source>
        <dbReference type="Proteomes" id="UP000198211"/>
    </source>
</evidence>
<comment type="caution">
    <text evidence="1">The sequence shown here is derived from an EMBL/GenBank/DDBJ whole genome shotgun (WGS) entry which is preliminary data.</text>
</comment>
<reference evidence="2" key="1">
    <citation type="submission" date="2017-03" db="EMBL/GenBank/DDBJ databases">
        <title>Phytopthora megakarya and P. palmivora, two closely related causual agents of cacao black pod achieved similar genome size and gene model numbers by different mechanisms.</title>
        <authorList>
            <person name="Ali S."/>
            <person name="Shao J."/>
            <person name="Larry D.J."/>
            <person name="Kronmiller B."/>
            <person name="Shen D."/>
            <person name="Strem M.D."/>
            <person name="Melnick R.L."/>
            <person name="Guiltinan M.J."/>
            <person name="Tyler B.M."/>
            <person name="Meinhardt L.W."/>
            <person name="Bailey B.A."/>
        </authorList>
    </citation>
    <scope>NUCLEOTIDE SEQUENCE [LARGE SCALE GENOMIC DNA]</scope>
    <source>
        <strain evidence="2">zdho120</strain>
    </source>
</reference>
<dbReference type="Proteomes" id="UP000198211">
    <property type="component" value="Unassembled WGS sequence"/>
</dbReference>
<name>A0A225WSY7_9STRA</name>
<dbReference type="EMBL" id="NBNE01000288">
    <property type="protein sequence ID" value="OWZ20803.1"/>
    <property type="molecule type" value="Genomic_DNA"/>
</dbReference>
<proteinExistence type="predicted"/>
<gene>
    <name evidence="1" type="ORF">PHMEG_0004740</name>
</gene>